<dbReference type="PANTHER" id="PTHR10334">
    <property type="entry name" value="CYSTEINE-RICH SECRETORY PROTEIN-RELATED"/>
    <property type="match status" value="1"/>
</dbReference>
<dbReference type="InParanoid" id="A0A1S2ZRB6"/>
<reference evidence="7" key="1">
    <citation type="submission" date="2025-08" db="UniProtKB">
        <authorList>
            <consortium name="RefSeq"/>
        </authorList>
    </citation>
    <scope>IDENTIFICATION</scope>
</reference>
<dbReference type="CDD" id="cd05383">
    <property type="entry name" value="CAP_CRISP"/>
    <property type="match status" value="1"/>
</dbReference>
<keyword evidence="6" id="KW-1185">Reference proteome</keyword>
<dbReference type="FunFam" id="1.10.10.740:FF:000001">
    <property type="entry name" value="Cysteine-rich secretory protein 2"/>
    <property type="match status" value="1"/>
</dbReference>
<dbReference type="PRINTS" id="PR00838">
    <property type="entry name" value="V5ALLERGEN"/>
</dbReference>
<dbReference type="InterPro" id="IPR002413">
    <property type="entry name" value="V5_allergen-like"/>
</dbReference>
<dbReference type="PROSITE" id="PS51670">
    <property type="entry name" value="SHKT"/>
    <property type="match status" value="1"/>
</dbReference>
<dbReference type="SMART" id="SM00198">
    <property type="entry name" value="SCP"/>
    <property type="match status" value="1"/>
</dbReference>
<dbReference type="SUPFAM" id="SSF55797">
    <property type="entry name" value="PR-1-like"/>
    <property type="match status" value="1"/>
</dbReference>
<dbReference type="InterPro" id="IPR001283">
    <property type="entry name" value="CRISP-related"/>
</dbReference>
<evidence type="ECO:0000256" key="2">
    <source>
        <dbReference type="ARBA" id="ARBA00023157"/>
    </source>
</evidence>
<dbReference type="InterPro" id="IPR034117">
    <property type="entry name" value="SCP_CRISP"/>
</dbReference>
<dbReference type="PROSITE" id="PS01009">
    <property type="entry name" value="CRISP_1"/>
    <property type="match status" value="1"/>
</dbReference>
<keyword evidence="2 3" id="KW-1015">Disulfide bond</keyword>
<feature type="signal peptide" evidence="4">
    <location>
        <begin position="1"/>
        <end position="22"/>
    </location>
</feature>
<dbReference type="AlphaFoldDB" id="A0A1S2ZRB6"/>
<dbReference type="SUPFAM" id="SSF57546">
    <property type="entry name" value="Crisp domain-like"/>
    <property type="match status" value="1"/>
</dbReference>
<evidence type="ECO:0000256" key="4">
    <source>
        <dbReference type="SAM" id="SignalP"/>
    </source>
</evidence>
<feature type="chain" id="PRO_5010380147" evidence="4">
    <location>
        <begin position="23"/>
        <end position="242"/>
    </location>
</feature>
<evidence type="ECO:0000313" key="6">
    <source>
        <dbReference type="Proteomes" id="UP001652624"/>
    </source>
</evidence>
<dbReference type="Gene3D" id="3.40.33.10">
    <property type="entry name" value="CAP"/>
    <property type="match status" value="1"/>
</dbReference>
<name>A0A1S2ZRB6_ERIEU</name>
<organism evidence="6 7">
    <name type="scientific">Erinaceus europaeus</name>
    <name type="common">Western European hedgehog</name>
    <dbReference type="NCBI Taxonomy" id="9365"/>
    <lineage>
        <taxon>Eukaryota</taxon>
        <taxon>Metazoa</taxon>
        <taxon>Chordata</taxon>
        <taxon>Craniata</taxon>
        <taxon>Vertebrata</taxon>
        <taxon>Euteleostomi</taxon>
        <taxon>Mammalia</taxon>
        <taxon>Eutheria</taxon>
        <taxon>Laurasiatheria</taxon>
        <taxon>Eulipotyphla</taxon>
        <taxon>Erinaceidae</taxon>
        <taxon>Erinaceinae</taxon>
        <taxon>Erinaceus</taxon>
    </lineage>
</organism>
<evidence type="ECO:0000259" key="5">
    <source>
        <dbReference type="PROSITE" id="PS51670"/>
    </source>
</evidence>
<proteinExistence type="inferred from homology"/>
<sequence length="242" mass="27104">MALSLALLFLTAMFMPFFYVNGQNPDINRLSTTRPEVQKEIVDVHNIARRNASATNMLKMGWNSLAEKNARKWAQHCIYEHSKGEDRMADIGACGENLFMSSVPSTWSEAIQSWDNEKYDFTYGVGPKSPQAMVGHYTQVVWFSSYQVGCAVAYCANQALKYFYVCQYCPAGNIQPRLYTPFEQGKPCARCPGACDNGLCTNSCEYVDDYSNCDSLKAQVSCNHPLVKKSCKASCNCQGKIY</sequence>
<feature type="disulfide bond" evidence="3">
    <location>
        <begin position="213"/>
        <end position="231"/>
    </location>
</feature>
<comment type="caution">
    <text evidence="3">Lacks conserved residue(s) required for the propagation of feature annotation.</text>
</comment>
<dbReference type="Gene3D" id="1.10.10.740">
    <property type="entry name" value="Crisp domain"/>
    <property type="match status" value="1"/>
</dbReference>
<dbReference type="PRINTS" id="PR00837">
    <property type="entry name" value="V5TPXLIKE"/>
</dbReference>
<dbReference type="Proteomes" id="UP001652624">
    <property type="component" value="Chromosome 4"/>
</dbReference>
<evidence type="ECO:0000256" key="1">
    <source>
        <dbReference type="ARBA" id="ARBA00009923"/>
    </source>
</evidence>
<dbReference type="Pfam" id="PF08562">
    <property type="entry name" value="Crisp"/>
    <property type="match status" value="1"/>
</dbReference>
<accession>A0A1S2ZRB6</accession>
<evidence type="ECO:0000313" key="7">
    <source>
        <dbReference type="RefSeq" id="XP_007523359.1"/>
    </source>
</evidence>
<dbReference type="InterPro" id="IPR035940">
    <property type="entry name" value="CAP_sf"/>
</dbReference>
<dbReference type="FunFam" id="3.40.33.10:FF:000005">
    <property type="entry name" value="Cysteine-rich secretory protein 2"/>
    <property type="match status" value="1"/>
</dbReference>
<keyword evidence="4" id="KW-0732">Signal</keyword>
<dbReference type="PROSITE" id="PS01010">
    <property type="entry name" value="CRISP_2"/>
    <property type="match status" value="1"/>
</dbReference>
<feature type="domain" description="ShKT" evidence="5">
    <location>
        <begin position="204"/>
        <end position="237"/>
    </location>
</feature>
<evidence type="ECO:0000256" key="3">
    <source>
        <dbReference type="PROSITE-ProRule" id="PRU01005"/>
    </source>
</evidence>
<dbReference type="GeneID" id="103113737"/>
<dbReference type="RefSeq" id="XP_007523359.1">
    <property type="nucleotide sequence ID" value="XM_007523297.3"/>
</dbReference>
<dbReference type="InterPro" id="IPR042076">
    <property type="entry name" value="Crisp-like_dom"/>
</dbReference>
<dbReference type="InterPro" id="IPR014044">
    <property type="entry name" value="CAP_dom"/>
</dbReference>
<dbReference type="GO" id="GO:0005576">
    <property type="term" value="C:extracellular region"/>
    <property type="evidence" value="ECO:0007669"/>
    <property type="project" value="InterPro"/>
</dbReference>
<dbReference type="InterPro" id="IPR003582">
    <property type="entry name" value="ShKT_dom"/>
</dbReference>
<dbReference type="Pfam" id="PF00188">
    <property type="entry name" value="CAP"/>
    <property type="match status" value="1"/>
</dbReference>
<comment type="similarity">
    <text evidence="1">Belongs to the CRISP family.</text>
</comment>
<dbReference type="eggNOG" id="KOG3017">
    <property type="taxonomic scope" value="Eukaryota"/>
</dbReference>
<gene>
    <name evidence="7" type="primary">LOC103113737</name>
</gene>
<dbReference type="InterPro" id="IPR018244">
    <property type="entry name" value="Allrgn_V5/Tpx1_CS"/>
</dbReference>
<protein>
    <submittedName>
        <fullName evidence="7">Cysteine-rich secretory protein 3-like</fullName>
    </submittedName>
</protein>
<dbReference type="STRING" id="9365.ENSEEUP00000002896"/>
<dbReference type="OrthoDB" id="737510at2759"/>
<dbReference type="InterPro" id="IPR013871">
    <property type="entry name" value="Cysteine_rich_secretory"/>
</dbReference>
<feature type="disulfide bond" evidence="3">
    <location>
        <begin position="222"/>
        <end position="235"/>
    </location>
</feature>